<dbReference type="Proteomes" id="UP000632222">
    <property type="component" value="Unassembled WGS sequence"/>
</dbReference>
<feature type="domain" description="VOC" evidence="1">
    <location>
        <begin position="25"/>
        <end position="59"/>
    </location>
</feature>
<dbReference type="InterPro" id="IPR037523">
    <property type="entry name" value="VOC_core"/>
</dbReference>
<evidence type="ECO:0000259" key="1">
    <source>
        <dbReference type="PROSITE" id="PS51819"/>
    </source>
</evidence>
<dbReference type="SUPFAM" id="SSF54593">
    <property type="entry name" value="Glyoxalase/Bleomycin resistance protein/Dihydroxybiphenyl dioxygenase"/>
    <property type="match status" value="1"/>
</dbReference>
<accession>A0ABQ2DGP4</accession>
<evidence type="ECO:0000313" key="3">
    <source>
        <dbReference type="Proteomes" id="UP000632222"/>
    </source>
</evidence>
<protein>
    <recommendedName>
        <fullName evidence="1">VOC domain-containing protein</fullName>
    </recommendedName>
</protein>
<dbReference type="InterPro" id="IPR004360">
    <property type="entry name" value="Glyas_Fos-R_dOase_dom"/>
</dbReference>
<organism evidence="2 3">
    <name type="scientific">Deinococcus roseus</name>
    <dbReference type="NCBI Taxonomy" id="392414"/>
    <lineage>
        <taxon>Bacteria</taxon>
        <taxon>Thermotogati</taxon>
        <taxon>Deinococcota</taxon>
        <taxon>Deinococci</taxon>
        <taxon>Deinococcales</taxon>
        <taxon>Deinococcaceae</taxon>
        <taxon>Deinococcus</taxon>
    </lineage>
</organism>
<comment type="caution">
    <text evidence="2">The sequence shown here is derived from an EMBL/GenBank/DDBJ whole genome shotgun (WGS) entry which is preliminary data.</text>
</comment>
<dbReference type="EMBL" id="BMOD01000038">
    <property type="protein sequence ID" value="GGJ57385.1"/>
    <property type="molecule type" value="Genomic_DNA"/>
</dbReference>
<keyword evidence="3" id="KW-1185">Reference proteome</keyword>
<proteinExistence type="predicted"/>
<evidence type="ECO:0000313" key="2">
    <source>
        <dbReference type="EMBL" id="GGJ57385.1"/>
    </source>
</evidence>
<dbReference type="PROSITE" id="PS51819">
    <property type="entry name" value="VOC"/>
    <property type="match status" value="1"/>
</dbReference>
<dbReference type="InterPro" id="IPR029068">
    <property type="entry name" value="Glyas_Bleomycin-R_OHBP_Dase"/>
</dbReference>
<name>A0ABQ2DGP4_9DEIO</name>
<gene>
    <name evidence="2" type="ORF">GCM10008938_49290</name>
</gene>
<dbReference type="Gene3D" id="3.10.180.10">
    <property type="entry name" value="2,3-Dihydroxybiphenyl 1,2-Dioxygenase, domain 1"/>
    <property type="match status" value="1"/>
</dbReference>
<dbReference type="Pfam" id="PF00903">
    <property type="entry name" value="Glyoxalase"/>
    <property type="match status" value="1"/>
</dbReference>
<sequence>MHRQQRFSTLPDMTPQQTKPAGVLAFAHVGLTVSDLQHTIDFWQQVLGFTLQGTTDVGF</sequence>
<reference evidence="3" key="1">
    <citation type="journal article" date="2019" name="Int. J. Syst. Evol. Microbiol.">
        <title>The Global Catalogue of Microorganisms (GCM) 10K type strain sequencing project: providing services to taxonomists for standard genome sequencing and annotation.</title>
        <authorList>
            <consortium name="The Broad Institute Genomics Platform"/>
            <consortium name="The Broad Institute Genome Sequencing Center for Infectious Disease"/>
            <person name="Wu L."/>
            <person name="Ma J."/>
        </authorList>
    </citation>
    <scope>NUCLEOTIDE SEQUENCE [LARGE SCALE GENOMIC DNA]</scope>
    <source>
        <strain evidence="3">JCM 14370</strain>
    </source>
</reference>